<comment type="subcellular location">
    <subcellularLocation>
        <location evidence="12">Cytoplasm</location>
    </subcellularLocation>
</comment>
<dbReference type="AlphaFoldDB" id="A0A1B4XE46"/>
<organism evidence="16 17">
    <name type="scientific">Sulfuricaulis limicola</name>
    <dbReference type="NCBI Taxonomy" id="1620215"/>
    <lineage>
        <taxon>Bacteria</taxon>
        <taxon>Pseudomonadati</taxon>
        <taxon>Pseudomonadota</taxon>
        <taxon>Gammaproteobacteria</taxon>
        <taxon>Acidiferrobacterales</taxon>
        <taxon>Acidiferrobacteraceae</taxon>
        <taxon>Sulfuricaulis</taxon>
    </lineage>
</organism>
<dbReference type="CDD" id="cd00950">
    <property type="entry name" value="DHDPS"/>
    <property type="match status" value="1"/>
</dbReference>
<dbReference type="PANTHER" id="PTHR12128">
    <property type="entry name" value="DIHYDRODIPICOLINATE SYNTHASE"/>
    <property type="match status" value="1"/>
</dbReference>
<evidence type="ECO:0000256" key="8">
    <source>
        <dbReference type="ARBA" id="ARBA00023154"/>
    </source>
</evidence>
<feature type="active site" description="Proton donor/acceptor" evidence="12 14">
    <location>
        <position position="133"/>
    </location>
</feature>
<feature type="site" description="Part of a proton relay during catalysis" evidence="12">
    <location>
        <position position="44"/>
    </location>
</feature>
<dbReference type="PRINTS" id="PR00146">
    <property type="entry name" value="DHPICSNTHASE"/>
</dbReference>
<dbReference type="PROSITE" id="PS00666">
    <property type="entry name" value="DHDPS_2"/>
    <property type="match status" value="1"/>
</dbReference>
<dbReference type="GO" id="GO:0008840">
    <property type="term" value="F:4-hydroxy-tetrahydrodipicolinate synthase activity"/>
    <property type="evidence" value="ECO:0007669"/>
    <property type="project" value="UniProtKB-UniRule"/>
</dbReference>
<feature type="binding site" evidence="12 15">
    <location>
        <position position="45"/>
    </location>
    <ligand>
        <name>pyruvate</name>
        <dbReference type="ChEBI" id="CHEBI:15361"/>
    </ligand>
</feature>
<dbReference type="PIRSF" id="PIRSF001365">
    <property type="entry name" value="DHDPS"/>
    <property type="match status" value="1"/>
</dbReference>
<proteinExistence type="inferred from homology"/>
<evidence type="ECO:0000256" key="12">
    <source>
        <dbReference type="HAMAP-Rule" id="MF_00418"/>
    </source>
</evidence>
<keyword evidence="9 12" id="KW-0456">Lyase</keyword>
<dbReference type="InParanoid" id="A0A1B4XE46"/>
<comment type="catalytic activity">
    <reaction evidence="11 12">
        <text>L-aspartate 4-semialdehyde + pyruvate = (2S,4S)-4-hydroxy-2,3,4,5-tetrahydrodipicolinate + H2O + H(+)</text>
        <dbReference type="Rhea" id="RHEA:34171"/>
        <dbReference type="ChEBI" id="CHEBI:15361"/>
        <dbReference type="ChEBI" id="CHEBI:15377"/>
        <dbReference type="ChEBI" id="CHEBI:15378"/>
        <dbReference type="ChEBI" id="CHEBI:67139"/>
        <dbReference type="ChEBI" id="CHEBI:537519"/>
        <dbReference type="EC" id="4.3.3.7"/>
    </reaction>
</comment>
<dbReference type="SMART" id="SM01130">
    <property type="entry name" value="DHDPS"/>
    <property type="match status" value="1"/>
</dbReference>
<keyword evidence="7 12" id="KW-0220">Diaminopimelate biosynthesis</keyword>
<comment type="function">
    <text evidence="1 12">Catalyzes the condensation of (S)-aspartate-beta-semialdehyde [(S)-ASA] and pyruvate to 4-hydroxy-tetrahydrodipicolinate (HTPA).</text>
</comment>
<keyword evidence="6 12" id="KW-0028">Amino-acid biosynthesis</keyword>
<evidence type="ECO:0000256" key="4">
    <source>
        <dbReference type="ARBA" id="ARBA00012086"/>
    </source>
</evidence>
<dbReference type="InterPro" id="IPR005263">
    <property type="entry name" value="DapA"/>
</dbReference>
<feature type="binding site" evidence="12 15">
    <location>
        <position position="203"/>
    </location>
    <ligand>
        <name>pyruvate</name>
        <dbReference type="ChEBI" id="CHEBI:15361"/>
    </ligand>
</feature>
<dbReference type="InterPro" id="IPR020624">
    <property type="entry name" value="Schiff_base-form_aldolases_CS"/>
</dbReference>
<reference evidence="16 17" key="1">
    <citation type="submission" date="2015-05" db="EMBL/GenBank/DDBJ databases">
        <title>Complete genome sequence of a sulfur-oxidizing gammaproteobacterium strain HA5.</title>
        <authorList>
            <person name="Miura A."/>
            <person name="Kojima H."/>
            <person name="Fukui M."/>
        </authorList>
    </citation>
    <scope>NUCLEOTIDE SEQUENCE [LARGE SCALE GENOMIC DNA]</scope>
    <source>
        <strain evidence="16 17">HA5</strain>
    </source>
</reference>
<evidence type="ECO:0000256" key="6">
    <source>
        <dbReference type="ARBA" id="ARBA00022605"/>
    </source>
</evidence>
<comment type="caution">
    <text evidence="12">Was originally thought to be a dihydrodipicolinate synthase (DHDPS), catalyzing the condensation of (S)-aspartate-beta-semialdehyde [(S)-ASA] and pyruvate to dihydrodipicolinate (DHDP). However, it was shown in E.coli that the product of the enzymatic reaction is not dihydrodipicolinate but in fact (4S)-4-hydroxy-2,3,4,5-tetrahydro-(2S)-dipicolinic acid (HTPA), and that the consecutive dehydration reaction leading to DHDP is not spontaneous but catalyzed by DapB.</text>
</comment>
<keyword evidence="5 12" id="KW-0963">Cytoplasm</keyword>
<dbReference type="InterPro" id="IPR002220">
    <property type="entry name" value="DapA-like"/>
</dbReference>
<dbReference type="KEGG" id="slim:SCL_0767"/>
<comment type="similarity">
    <text evidence="3 12 13">Belongs to the DapA family.</text>
</comment>
<evidence type="ECO:0000313" key="17">
    <source>
        <dbReference type="Proteomes" id="UP000243180"/>
    </source>
</evidence>
<sequence>MFHGSMVALVTPMHEDGSLDLPALRRLVDFHVENGTDAIVAVGTTGESPTLDMDEHCEVIRVTVEQARGRVPVIAGTGANSTTEAIELTRCAEKARADACLLVTPYYNKPTQEGLYLHHKAIAEAVPIPQILYNVPGRTACDMLPETVERLADIPNIVGIKEATGNLDRARDILRRCGDKIDLYSGDDATALDCILLGAKGDISVTANVAPKLMHEMCQLGQERREKEARAINDRLMGLHKNLFIEANPIPVKWALNEMGLIKGGIRLPLTPLSGKHHETVRQAMRAAGITF</sequence>
<keyword evidence="8 12" id="KW-0457">Lysine biosynthesis</keyword>
<keyword evidence="17" id="KW-1185">Reference proteome</keyword>
<dbReference type="GO" id="GO:0019877">
    <property type="term" value="P:diaminopimelate biosynthetic process"/>
    <property type="evidence" value="ECO:0007669"/>
    <property type="project" value="UniProtKB-UniRule"/>
</dbReference>
<dbReference type="SUPFAM" id="SSF51569">
    <property type="entry name" value="Aldolase"/>
    <property type="match status" value="1"/>
</dbReference>
<gene>
    <name evidence="12" type="primary">dapA</name>
    <name evidence="16" type="ORF">SCL_0767</name>
</gene>
<evidence type="ECO:0000256" key="10">
    <source>
        <dbReference type="ARBA" id="ARBA00023270"/>
    </source>
</evidence>
<dbReference type="PANTHER" id="PTHR12128:SF66">
    <property type="entry name" value="4-HYDROXY-2-OXOGLUTARATE ALDOLASE, MITOCHONDRIAL"/>
    <property type="match status" value="1"/>
</dbReference>
<comment type="pathway">
    <text evidence="2 12">Amino-acid biosynthesis; L-lysine biosynthesis via DAP pathway; (S)-tetrahydrodipicolinate from L-aspartate: step 3/4.</text>
</comment>
<evidence type="ECO:0000256" key="14">
    <source>
        <dbReference type="PIRSR" id="PIRSR001365-1"/>
    </source>
</evidence>
<evidence type="ECO:0000256" key="5">
    <source>
        <dbReference type="ARBA" id="ARBA00022490"/>
    </source>
</evidence>
<dbReference type="Proteomes" id="UP000243180">
    <property type="component" value="Chromosome"/>
</dbReference>
<dbReference type="RefSeq" id="WP_096359982.1">
    <property type="nucleotide sequence ID" value="NZ_AP014879.1"/>
</dbReference>
<dbReference type="GO" id="GO:0009089">
    <property type="term" value="P:lysine biosynthetic process via diaminopimelate"/>
    <property type="evidence" value="ECO:0007669"/>
    <property type="project" value="UniProtKB-UniRule"/>
</dbReference>
<evidence type="ECO:0000256" key="1">
    <source>
        <dbReference type="ARBA" id="ARBA00003294"/>
    </source>
</evidence>
<feature type="active site" description="Schiff-base intermediate with substrate" evidence="12 14">
    <location>
        <position position="161"/>
    </location>
</feature>
<evidence type="ECO:0000256" key="7">
    <source>
        <dbReference type="ARBA" id="ARBA00022915"/>
    </source>
</evidence>
<evidence type="ECO:0000256" key="11">
    <source>
        <dbReference type="ARBA" id="ARBA00047836"/>
    </source>
</evidence>
<evidence type="ECO:0000256" key="3">
    <source>
        <dbReference type="ARBA" id="ARBA00007592"/>
    </source>
</evidence>
<keyword evidence="10 12" id="KW-0704">Schiff base</keyword>
<evidence type="ECO:0000256" key="15">
    <source>
        <dbReference type="PIRSR" id="PIRSR001365-2"/>
    </source>
</evidence>
<dbReference type="OrthoDB" id="9782828at2"/>
<evidence type="ECO:0000256" key="13">
    <source>
        <dbReference type="PIRNR" id="PIRNR001365"/>
    </source>
</evidence>
<accession>A0A1B4XE46</accession>
<name>A0A1B4XE46_9GAMM</name>
<dbReference type="InterPro" id="IPR020625">
    <property type="entry name" value="Schiff_base-form_aldolases_AS"/>
</dbReference>
<evidence type="ECO:0000313" key="16">
    <source>
        <dbReference type="EMBL" id="BAV33087.1"/>
    </source>
</evidence>
<dbReference type="EMBL" id="AP014879">
    <property type="protein sequence ID" value="BAV33087.1"/>
    <property type="molecule type" value="Genomic_DNA"/>
</dbReference>
<dbReference type="EC" id="4.3.3.7" evidence="4 12"/>
<dbReference type="InterPro" id="IPR013785">
    <property type="entry name" value="Aldolase_TIM"/>
</dbReference>
<evidence type="ECO:0000256" key="9">
    <source>
        <dbReference type="ARBA" id="ARBA00023239"/>
    </source>
</evidence>
<dbReference type="Pfam" id="PF00701">
    <property type="entry name" value="DHDPS"/>
    <property type="match status" value="1"/>
</dbReference>
<comment type="subunit">
    <text evidence="12">Homotetramer; dimer of dimers.</text>
</comment>
<dbReference type="Gene3D" id="3.20.20.70">
    <property type="entry name" value="Aldolase class I"/>
    <property type="match status" value="1"/>
</dbReference>
<dbReference type="UniPathway" id="UPA00034">
    <property type="reaction ID" value="UER00017"/>
</dbReference>
<dbReference type="FunCoup" id="A0A1B4XE46">
    <property type="interactions" value="511"/>
</dbReference>
<dbReference type="GO" id="GO:0005829">
    <property type="term" value="C:cytosol"/>
    <property type="evidence" value="ECO:0007669"/>
    <property type="project" value="TreeGrafter"/>
</dbReference>
<dbReference type="PROSITE" id="PS00665">
    <property type="entry name" value="DHDPS_1"/>
    <property type="match status" value="1"/>
</dbReference>
<feature type="site" description="Part of a proton relay during catalysis" evidence="12">
    <location>
        <position position="107"/>
    </location>
</feature>
<protein>
    <recommendedName>
        <fullName evidence="4 12">4-hydroxy-tetrahydrodipicolinate synthase</fullName>
        <shortName evidence="12">HTPA synthase</shortName>
        <ecNumber evidence="4 12">4.3.3.7</ecNumber>
    </recommendedName>
</protein>
<dbReference type="HAMAP" id="MF_00418">
    <property type="entry name" value="DapA"/>
    <property type="match status" value="1"/>
</dbReference>
<evidence type="ECO:0000256" key="2">
    <source>
        <dbReference type="ARBA" id="ARBA00005120"/>
    </source>
</evidence>
<dbReference type="NCBIfam" id="TIGR00674">
    <property type="entry name" value="dapA"/>
    <property type="match status" value="1"/>
</dbReference>